<feature type="domain" description="CxC2-like cysteine cluster KDZ transposase-associated" evidence="1">
    <location>
        <begin position="204"/>
        <end position="311"/>
    </location>
</feature>
<name>A0A9P5YN90_9AGAR</name>
<reference evidence="2" key="1">
    <citation type="submission" date="2020-11" db="EMBL/GenBank/DDBJ databases">
        <authorList>
            <consortium name="DOE Joint Genome Institute"/>
            <person name="Ahrendt S."/>
            <person name="Riley R."/>
            <person name="Andreopoulos W."/>
            <person name="Labutti K."/>
            <person name="Pangilinan J."/>
            <person name="Ruiz-Duenas F.J."/>
            <person name="Barrasa J.M."/>
            <person name="Sanchez-Garcia M."/>
            <person name="Camarero S."/>
            <person name="Miyauchi S."/>
            <person name="Serrano A."/>
            <person name="Linde D."/>
            <person name="Babiker R."/>
            <person name="Drula E."/>
            <person name="Ayuso-Fernandez I."/>
            <person name="Pacheco R."/>
            <person name="Padilla G."/>
            <person name="Ferreira P."/>
            <person name="Barriuso J."/>
            <person name="Kellner H."/>
            <person name="Castanera R."/>
            <person name="Alfaro M."/>
            <person name="Ramirez L."/>
            <person name="Pisabarro A.G."/>
            <person name="Kuo A."/>
            <person name="Tritt A."/>
            <person name="Lipzen A."/>
            <person name="He G."/>
            <person name="Yan M."/>
            <person name="Ng V."/>
            <person name="Cullen D."/>
            <person name="Martin F."/>
            <person name="Rosso M.-N."/>
            <person name="Henrissat B."/>
            <person name="Hibbett D."/>
            <person name="Martinez A.T."/>
            <person name="Grigoriev I.V."/>
        </authorList>
    </citation>
    <scope>NUCLEOTIDE SEQUENCE</scope>
    <source>
        <strain evidence="2">CIRM-BRFM 674</strain>
    </source>
</reference>
<dbReference type="EMBL" id="MU155584">
    <property type="protein sequence ID" value="KAF9472063.1"/>
    <property type="molecule type" value="Genomic_DNA"/>
</dbReference>
<sequence length="342" mass="37855">MKQLKRRIGKRALAQISTHTVFKVPKDDWPGNDGVLLPPKKRARLEEGVAPVVATAASDAMSNAVIDVGVGPVLNEAGPKVDEQLQQPPAQQPPEKSMDANIPVLSRHAKSKSAMTDDFQAKLPKLQRYVQTQAPEHPALTPSGEPGPCSCGEPGMTQLCHCTDCFQFTPCCATCFVEQHRRTPFHWVEYWNGSSFERKDISALGYVIPFRHRNHDGDKDDVCLQSQPFEFTLVDVTGVHKTRVSYCSCSSQLGTRFDFLLESGVFPASVVHPTTGFTFGVLKDFEMQASSTGAGKMTTPAYIKVLRWRTNRGVAPGDDVPNPYPQFLRVHQLWHGPTKKLE</sequence>
<proteinExistence type="predicted"/>
<evidence type="ECO:0000313" key="3">
    <source>
        <dbReference type="Proteomes" id="UP000807469"/>
    </source>
</evidence>
<dbReference type="AlphaFoldDB" id="A0A9P5YN90"/>
<dbReference type="Proteomes" id="UP000807469">
    <property type="component" value="Unassembled WGS sequence"/>
</dbReference>
<evidence type="ECO:0000259" key="1">
    <source>
        <dbReference type="Pfam" id="PF18803"/>
    </source>
</evidence>
<organism evidence="2 3">
    <name type="scientific">Pholiota conissans</name>
    <dbReference type="NCBI Taxonomy" id="109636"/>
    <lineage>
        <taxon>Eukaryota</taxon>
        <taxon>Fungi</taxon>
        <taxon>Dikarya</taxon>
        <taxon>Basidiomycota</taxon>
        <taxon>Agaricomycotina</taxon>
        <taxon>Agaricomycetes</taxon>
        <taxon>Agaricomycetidae</taxon>
        <taxon>Agaricales</taxon>
        <taxon>Agaricineae</taxon>
        <taxon>Strophariaceae</taxon>
        <taxon>Pholiota</taxon>
    </lineage>
</organism>
<dbReference type="InterPro" id="IPR041457">
    <property type="entry name" value="CxC2_KDZ-assoc"/>
</dbReference>
<dbReference type="Pfam" id="PF18803">
    <property type="entry name" value="CxC2"/>
    <property type="match status" value="1"/>
</dbReference>
<keyword evidence="3" id="KW-1185">Reference proteome</keyword>
<evidence type="ECO:0000313" key="2">
    <source>
        <dbReference type="EMBL" id="KAF9472063.1"/>
    </source>
</evidence>
<accession>A0A9P5YN90</accession>
<protein>
    <recommendedName>
        <fullName evidence="1">CxC2-like cysteine cluster KDZ transposase-associated domain-containing protein</fullName>
    </recommendedName>
</protein>
<dbReference type="OrthoDB" id="3149508at2759"/>
<comment type="caution">
    <text evidence="2">The sequence shown here is derived from an EMBL/GenBank/DDBJ whole genome shotgun (WGS) entry which is preliminary data.</text>
</comment>
<gene>
    <name evidence="2" type="ORF">BDN70DRAFT_998353</name>
</gene>